<reference evidence="16" key="1">
    <citation type="submission" date="2020-04" db="EMBL/GenBank/DDBJ databases">
        <authorList>
            <person name="Neveu A P."/>
        </authorList>
    </citation>
    <scope>NUCLEOTIDE SEQUENCE</scope>
    <source>
        <tissue evidence="16">Whole embryo</tissue>
    </source>
</reference>
<evidence type="ECO:0000256" key="10">
    <source>
        <dbReference type="ARBA" id="ARBA00023157"/>
    </source>
</evidence>
<keyword evidence="9 13" id="KW-0472">Membrane</keyword>
<evidence type="ECO:0000256" key="4">
    <source>
        <dbReference type="ARBA" id="ARBA00022692"/>
    </source>
</evidence>
<keyword evidence="10" id="KW-1015">Disulfide bond</keyword>
<evidence type="ECO:0000256" key="2">
    <source>
        <dbReference type="ARBA" id="ARBA00022448"/>
    </source>
</evidence>
<dbReference type="InterPro" id="IPR036249">
    <property type="entry name" value="Thioredoxin-like_sf"/>
</dbReference>
<evidence type="ECO:0000256" key="13">
    <source>
        <dbReference type="SAM" id="Phobius"/>
    </source>
</evidence>
<protein>
    <submittedName>
        <fullName evidence="16">Thioredoxin-related transmembrane protein 1-like</fullName>
    </submittedName>
</protein>
<proteinExistence type="evidence at transcript level"/>
<evidence type="ECO:0000256" key="12">
    <source>
        <dbReference type="SAM" id="MobiDB-lite"/>
    </source>
</evidence>
<evidence type="ECO:0000256" key="1">
    <source>
        <dbReference type="ARBA" id="ARBA00004115"/>
    </source>
</evidence>
<feature type="region of interest" description="Disordered" evidence="12">
    <location>
        <begin position="207"/>
        <end position="335"/>
    </location>
</feature>
<keyword evidence="6" id="KW-0256">Endoplasmic reticulum</keyword>
<evidence type="ECO:0000256" key="11">
    <source>
        <dbReference type="ARBA" id="ARBA00023284"/>
    </source>
</evidence>
<dbReference type="PROSITE" id="PS00194">
    <property type="entry name" value="THIOREDOXIN_1"/>
    <property type="match status" value="1"/>
</dbReference>
<feature type="domain" description="Thioredoxin" evidence="15">
    <location>
        <begin position="8"/>
        <end position="129"/>
    </location>
</feature>
<keyword evidence="5 14" id="KW-0732">Signal</keyword>
<feature type="compositionally biased region" description="Basic and acidic residues" evidence="12">
    <location>
        <begin position="222"/>
        <end position="244"/>
    </location>
</feature>
<organism evidence="16">
    <name type="scientific">Phallusia mammillata</name>
    <dbReference type="NCBI Taxonomy" id="59560"/>
    <lineage>
        <taxon>Eukaryota</taxon>
        <taxon>Metazoa</taxon>
        <taxon>Chordata</taxon>
        <taxon>Tunicata</taxon>
        <taxon>Ascidiacea</taxon>
        <taxon>Phlebobranchia</taxon>
        <taxon>Ascidiidae</taxon>
        <taxon>Phallusia</taxon>
    </lineage>
</organism>
<evidence type="ECO:0000256" key="6">
    <source>
        <dbReference type="ARBA" id="ARBA00022824"/>
    </source>
</evidence>
<dbReference type="InterPro" id="IPR013766">
    <property type="entry name" value="Thioredoxin_domain"/>
</dbReference>
<dbReference type="PROSITE" id="PS51352">
    <property type="entry name" value="THIOREDOXIN_2"/>
    <property type="match status" value="1"/>
</dbReference>
<dbReference type="GO" id="GO:0015036">
    <property type="term" value="F:disulfide oxidoreductase activity"/>
    <property type="evidence" value="ECO:0007669"/>
    <property type="project" value="TreeGrafter"/>
</dbReference>
<dbReference type="InterPro" id="IPR017937">
    <property type="entry name" value="Thioredoxin_CS"/>
</dbReference>
<dbReference type="AlphaFoldDB" id="A0A6F9DUL7"/>
<evidence type="ECO:0000259" key="15">
    <source>
        <dbReference type="PROSITE" id="PS51352"/>
    </source>
</evidence>
<evidence type="ECO:0000256" key="8">
    <source>
        <dbReference type="ARBA" id="ARBA00022989"/>
    </source>
</evidence>
<evidence type="ECO:0000313" key="16">
    <source>
        <dbReference type="EMBL" id="CAB3267134.1"/>
    </source>
</evidence>
<accession>A0A6F9DUL7</accession>
<feature type="signal peptide" evidence="14">
    <location>
        <begin position="1"/>
        <end position="22"/>
    </location>
</feature>
<keyword evidence="2" id="KW-0813">Transport</keyword>
<gene>
    <name evidence="16" type="primary">Tmx1</name>
</gene>
<evidence type="ECO:0000256" key="5">
    <source>
        <dbReference type="ARBA" id="ARBA00022729"/>
    </source>
</evidence>
<dbReference type="InterPro" id="IPR052454">
    <property type="entry name" value="TMX_domain-containing"/>
</dbReference>
<feature type="transmembrane region" description="Helical" evidence="13">
    <location>
        <begin position="175"/>
        <end position="203"/>
    </location>
</feature>
<dbReference type="PANTHER" id="PTHR46107:SF3">
    <property type="entry name" value="THIOREDOXIN DOMAIN-CONTAINING PROTEIN"/>
    <property type="match status" value="1"/>
</dbReference>
<keyword evidence="7" id="KW-0249">Electron transport</keyword>
<keyword evidence="11" id="KW-0676">Redox-active center</keyword>
<sequence>MSWALFAVQVICLLASTTLVSCRKTGKIIVLDDSNWKNSLKGQWMIKFYAPWCPACRANEEDYKAFSDWSEDLQINVAMIDITKEAGLSGRFMVTALPSFYFGKDGEFWRYNGLRTADAMHDYVEGELWKNNEPVWWVRHPDSIQMTMMSWLFKTSVIMKNVHDSLTENYGLSTWVSYAIFGVGTIITGLVLGLLLVCITDFISPSKPTRRPPKATEGPFHVPEDLKTNAEEEEKSRKEKRARESEEEDTGDEGSAVATDDEVERASQHSQESMNGSQASSRASQEWETIHALEVADAEHDSDEPDTQVRQRKNVPASQTADADTKEAGDGAKTE</sequence>
<evidence type="ECO:0000256" key="3">
    <source>
        <dbReference type="ARBA" id="ARBA00022553"/>
    </source>
</evidence>
<feature type="chain" id="PRO_5026067278" evidence="14">
    <location>
        <begin position="23"/>
        <end position="335"/>
    </location>
</feature>
<dbReference type="Gene3D" id="3.40.30.10">
    <property type="entry name" value="Glutaredoxin"/>
    <property type="match status" value="1"/>
</dbReference>
<feature type="compositionally biased region" description="Basic and acidic residues" evidence="12">
    <location>
        <begin position="323"/>
        <end position="335"/>
    </location>
</feature>
<dbReference type="Pfam" id="PF00085">
    <property type="entry name" value="Thioredoxin"/>
    <property type="match status" value="1"/>
</dbReference>
<evidence type="ECO:0000256" key="9">
    <source>
        <dbReference type="ARBA" id="ARBA00023136"/>
    </source>
</evidence>
<keyword evidence="8 13" id="KW-1133">Transmembrane helix</keyword>
<dbReference type="GO" id="GO:0005789">
    <property type="term" value="C:endoplasmic reticulum membrane"/>
    <property type="evidence" value="ECO:0007669"/>
    <property type="project" value="UniProtKB-SubCell"/>
</dbReference>
<evidence type="ECO:0000256" key="14">
    <source>
        <dbReference type="SAM" id="SignalP"/>
    </source>
</evidence>
<evidence type="ECO:0000256" key="7">
    <source>
        <dbReference type="ARBA" id="ARBA00022982"/>
    </source>
</evidence>
<name>A0A6F9DUL7_9ASCI</name>
<dbReference type="PANTHER" id="PTHR46107">
    <property type="entry name" value="DUMPY: SHORTER THAN WILD-TYPE"/>
    <property type="match status" value="1"/>
</dbReference>
<dbReference type="SUPFAM" id="SSF52833">
    <property type="entry name" value="Thioredoxin-like"/>
    <property type="match status" value="1"/>
</dbReference>
<feature type="compositionally biased region" description="Polar residues" evidence="12">
    <location>
        <begin position="268"/>
        <end position="287"/>
    </location>
</feature>
<keyword evidence="4 13" id="KW-0812">Transmembrane</keyword>
<comment type="subcellular location">
    <subcellularLocation>
        <location evidence="1">Endoplasmic reticulum membrane</location>
        <topology evidence="1">Single-pass type I membrane protein</topology>
    </subcellularLocation>
</comment>
<dbReference type="EMBL" id="LR791272">
    <property type="protein sequence ID" value="CAB3267134.1"/>
    <property type="molecule type" value="mRNA"/>
</dbReference>
<keyword evidence="3" id="KW-0597">Phosphoprotein</keyword>